<organism evidence="1 2">
    <name type="scientific">Glossina pallidipes</name>
    <name type="common">Tsetse fly</name>
    <dbReference type="NCBI Taxonomy" id="7398"/>
    <lineage>
        <taxon>Eukaryota</taxon>
        <taxon>Metazoa</taxon>
        <taxon>Ecdysozoa</taxon>
        <taxon>Arthropoda</taxon>
        <taxon>Hexapoda</taxon>
        <taxon>Insecta</taxon>
        <taxon>Pterygota</taxon>
        <taxon>Neoptera</taxon>
        <taxon>Endopterygota</taxon>
        <taxon>Diptera</taxon>
        <taxon>Brachycera</taxon>
        <taxon>Muscomorpha</taxon>
        <taxon>Hippoboscoidea</taxon>
        <taxon>Glossinidae</taxon>
        <taxon>Glossina</taxon>
    </lineage>
</organism>
<sequence length="182" mass="20903">MQVSTCESACRNISFFPSLKEPQRVKQEPELNITYLSQKSDVKIKVFTIISLPYMPEKKVRTSCTSLEKSISILIAGLTEQNRSKPDLLGGPGQRLHGLSRFIESMEIESFHFITISNRYPVIISRLIKFGKVKQICTTHSEFFEIKLMQSKVYVKGVHFKAINDKLNTKRKAFMRRGLDTL</sequence>
<dbReference type="AlphaFoldDB" id="A0A1B0AJ58"/>
<reference evidence="1" key="2">
    <citation type="submission" date="2020-05" db="UniProtKB">
        <authorList>
            <consortium name="EnsemblMetazoa"/>
        </authorList>
    </citation>
    <scope>IDENTIFICATION</scope>
    <source>
        <strain evidence="1">IAEA</strain>
    </source>
</reference>
<dbReference type="Proteomes" id="UP000092445">
    <property type="component" value="Unassembled WGS sequence"/>
</dbReference>
<dbReference type="VEuPathDB" id="VectorBase:GPAI047504"/>
<accession>A0A1B0AJ58</accession>
<reference evidence="2" key="1">
    <citation type="submission" date="2014-03" db="EMBL/GenBank/DDBJ databases">
        <authorList>
            <person name="Aksoy S."/>
            <person name="Warren W."/>
            <person name="Wilson R.K."/>
        </authorList>
    </citation>
    <scope>NUCLEOTIDE SEQUENCE [LARGE SCALE GENOMIC DNA]</scope>
    <source>
        <strain evidence="2">IAEA</strain>
    </source>
</reference>
<evidence type="ECO:0000313" key="2">
    <source>
        <dbReference type="Proteomes" id="UP000092445"/>
    </source>
</evidence>
<keyword evidence="2" id="KW-1185">Reference proteome</keyword>
<dbReference type="EnsemblMetazoa" id="GPAI047504-RA">
    <property type="protein sequence ID" value="GPAI047504-PA"/>
    <property type="gene ID" value="GPAI047504"/>
</dbReference>
<proteinExistence type="predicted"/>
<name>A0A1B0AJ58_GLOPL</name>
<protein>
    <submittedName>
        <fullName evidence="1">Uncharacterized protein</fullName>
    </submittedName>
</protein>
<evidence type="ECO:0000313" key="1">
    <source>
        <dbReference type="EnsemblMetazoa" id="GPAI047504-PA"/>
    </source>
</evidence>